<organism evidence="1 2">
    <name type="scientific">Brachionus plicatilis</name>
    <name type="common">Marine rotifer</name>
    <name type="synonym">Brachionus muelleri</name>
    <dbReference type="NCBI Taxonomy" id="10195"/>
    <lineage>
        <taxon>Eukaryota</taxon>
        <taxon>Metazoa</taxon>
        <taxon>Spiralia</taxon>
        <taxon>Gnathifera</taxon>
        <taxon>Rotifera</taxon>
        <taxon>Eurotatoria</taxon>
        <taxon>Monogononta</taxon>
        <taxon>Pseudotrocha</taxon>
        <taxon>Ploima</taxon>
        <taxon>Brachionidae</taxon>
        <taxon>Brachionus</taxon>
    </lineage>
</organism>
<evidence type="ECO:0000313" key="1">
    <source>
        <dbReference type="EMBL" id="RNA04773.1"/>
    </source>
</evidence>
<dbReference type="Proteomes" id="UP000276133">
    <property type="component" value="Unassembled WGS sequence"/>
</dbReference>
<comment type="caution">
    <text evidence="1">The sequence shown here is derived from an EMBL/GenBank/DDBJ whole genome shotgun (WGS) entry which is preliminary data.</text>
</comment>
<protein>
    <submittedName>
        <fullName evidence="1">Uncharacterized protein</fullName>
    </submittedName>
</protein>
<gene>
    <name evidence="1" type="ORF">BpHYR1_048072</name>
</gene>
<dbReference type="EMBL" id="REGN01007967">
    <property type="protein sequence ID" value="RNA04773.1"/>
    <property type="molecule type" value="Genomic_DNA"/>
</dbReference>
<keyword evidence="2" id="KW-1185">Reference proteome</keyword>
<evidence type="ECO:0000313" key="2">
    <source>
        <dbReference type="Proteomes" id="UP000276133"/>
    </source>
</evidence>
<dbReference type="AlphaFoldDB" id="A0A3M7Q0G3"/>
<proteinExistence type="predicted"/>
<name>A0A3M7Q0G3_BRAPC</name>
<reference evidence="1 2" key="1">
    <citation type="journal article" date="2018" name="Sci. Rep.">
        <title>Genomic signatures of local adaptation to the degree of environmental predictability in rotifers.</title>
        <authorList>
            <person name="Franch-Gras L."/>
            <person name="Hahn C."/>
            <person name="Garcia-Roger E.M."/>
            <person name="Carmona M.J."/>
            <person name="Serra M."/>
            <person name="Gomez A."/>
        </authorList>
    </citation>
    <scope>NUCLEOTIDE SEQUENCE [LARGE SCALE GENOMIC DNA]</scope>
    <source>
        <strain evidence="1">HYR1</strain>
    </source>
</reference>
<accession>A0A3M7Q0G3</accession>
<sequence>MSKLSKNFLSILGYKANMDFHGIISTTMVHEPLSMILLKVTYFNVSVPHSAPFIKALYQFGSPTLYFLNQLYFSFPVWVPVLHIQDEISQMFYTVF</sequence>